<evidence type="ECO:0000313" key="2">
    <source>
        <dbReference type="Proteomes" id="UP001519305"/>
    </source>
</evidence>
<accession>A0ABS4U9A5</accession>
<protein>
    <submittedName>
        <fullName evidence="1">Uncharacterized protein</fullName>
    </submittedName>
</protein>
<dbReference type="RefSeq" id="WP_141743005.1">
    <property type="nucleotide sequence ID" value="NZ_CP047357.1"/>
</dbReference>
<dbReference type="EMBL" id="JAGINY010000001">
    <property type="protein sequence ID" value="MBP2333108.1"/>
    <property type="molecule type" value="Genomic_DNA"/>
</dbReference>
<sequence length="74" mass="7532">MVEDVVLVGAGVDVVLVGPVVEVRGDVVPDDAVDGAVEDRGDWAAAPGATSAIAIIKDNEAAMIRFTGPHTTHP</sequence>
<proteinExistence type="predicted"/>
<comment type="caution">
    <text evidence="1">The sequence shown here is derived from an EMBL/GenBank/DDBJ whole genome shotgun (WGS) entry which is preliminary data.</text>
</comment>
<gene>
    <name evidence="1" type="ORF">JOF33_001807</name>
</gene>
<keyword evidence="2" id="KW-1185">Reference proteome</keyword>
<name>A0ABS4U9A5_9CORY</name>
<evidence type="ECO:0000313" key="1">
    <source>
        <dbReference type="EMBL" id="MBP2333108.1"/>
    </source>
</evidence>
<dbReference type="Proteomes" id="UP001519305">
    <property type="component" value="Unassembled WGS sequence"/>
</dbReference>
<organism evidence="1 2">
    <name type="scientific">Corynebacterium freneyi</name>
    <dbReference type="NCBI Taxonomy" id="134034"/>
    <lineage>
        <taxon>Bacteria</taxon>
        <taxon>Bacillati</taxon>
        <taxon>Actinomycetota</taxon>
        <taxon>Actinomycetes</taxon>
        <taxon>Mycobacteriales</taxon>
        <taxon>Corynebacteriaceae</taxon>
        <taxon>Corynebacterium</taxon>
    </lineage>
</organism>
<reference evidence="1 2" key="1">
    <citation type="submission" date="2021-03" db="EMBL/GenBank/DDBJ databases">
        <title>Sequencing the genomes of 1000 actinobacteria strains.</title>
        <authorList>
            <person name="Klenk H.-P."/>
        </authorList>
    </citation>
    <scope>NUCLEOTIDE SEQUENCE [LARGE SCALE GENOMIC DNA]</scope>
    <source>
        <strain evidence="1 2">DSM 44506</strain>
    </source>
</reference>